<dbReference type="AlphaFoldDB" id="A0A939PH38"/>
<dbReference type="CDD" id="cd03673">
    <property type="entry name" value="NUDIX_Ap6A_hydrolase"/>
    <property type="match status" value="1"/>
</dbReference>
<dbReference type="Pfam" id="PF00300">
    <property type="entry name" value="His_Phos_1"/>
    <property type="match status" value="1"/>
</dbReference>
<evidence type="ECO:0000259" key="2">
    <source>
        <dbReference type="PROSITE" id="PS51462"/>
    </source>
</evidence>
<dbReference type="GO" id="GO:0006754">
    <property type="term" value="P:ATP biosynthetic process"/>
    <property type="evidence" value="ECO:0007669"/>
    <property type="project" value="TreeGrafter"/>
</dbReference>
<keyword evidence="4" id="KW-1185">Reference proteome</keyword>
<reference evidence="3" key="1">
    <citation type="submission" date="2021-03" db="EMBL/GenBank/DDBJ databases">
        <authorList>
            <person name="Kanchanasin P."/>
            <person name="Saeng-In P."/>
            <person name="Phongsopitanun W."/>
            <person name="Yuki M."/>
            <person name="Kudo T."/>
            <person name="Ohkuma M."/>
            <person name="Tanasupawat S."/>
        </authorList>
    </citation>
    <scope>NUCLEOTIDE SEQUENCE</scope>
    <source>
        <strain evidence="3">GKU 128</strain>
    </source>
</reference>
<dbReference type="CDD" id="cd07040">
    <property type="entry name" value="HP"/>
    <property type="match status" value="1"/>
</dbReference>
<dbReference type="SUPFAM" id="SSF53254">
    <property type="entry name" value="Phosphoglycerate mutase-like"/>
    <property type="match status" value="1"/>
</dbReference>
<dbReference type="InterPro" id="IPR029033">
    <property type="entry name" value="His_PPase_superfam"/>
</dbReference>
<name>A0A939PH38_9ACTN</name>
<dbReference type="Pfam" id="PF00293">
    <property type="entry name" value="NUDIX"/>
    <property type="match status" value="1"/>
</dbReference>
<dbReference type="Gene3D" id="3.40.50.1240">
    <property type="entry name" value="Phosphoglycerate mutase-like"/>
    <property type="match status" value="1"/>
</dbReference>
<accession>A0A939PH38</accession>
<evidence type="ECO:0000313" key="3">
    <source>
        <dbReference type="EMBL" id="MBO2449089.1"/>
    </source>
</evidence>
<evidence type="ECO:0000313" key="4">
    <source>
        <dbReference type="Proteomes" id="UP000669179"/>
    </source>
</evidence>
<dbReference type="SMART" id="SM00855">
    <property type="entry name" value="PGAM"/>
    <property type="match status" value="1"/>
</dbReference>
<dbReference type="GO" id="GO:0004081">
    <property type="term" value="F:bis(5'-nucleosyl)-tetraphosphatase (asymmetrical) activity"/>
    <property type="evidence" value="ECO:0007669"/>
    <property type="project" value="TreeGrafter"/>
</dbReference>
<protein>
    <submittedName>
        <fullName evidence="3">NUDIX hydrolase</fullName>
    </submittedName>
</protein>
<keyword evidence="1 3" id="KW-0378">Hydrolase</keyword>
<dbReference type="PANTHER" id="PTHR21340:SF0">
    <property type="entry name" value="BIS(5'-NUCLEOSYL)-TETRAPHOSPHATASE [ASYMMETRICAL]"/>
    <property type="match status" value="1"/>
</dbReference>
<proteinExistence type="predicted"/>
<dbReference type="InterPro" id="IPR013078">
    <property type="entry name" value="His_Pase_superF_clade-1"/>
</dbReference>
<feature type="domain" description="Nudix hydrolase" evidence="2">
    <location>
        <begin position="9"/>
        <end position="139"/>
    </location>
</feature>
<sequence>MADPSRGDADVRAAGAVLWRDGDEPGTAGPQVALIHRPKYDDWSFPKGKLKVGEHVLRAAVREVEEETGVLPRLGRRLPTSSYPAREGGTKRVDYWAARGDSVPFEPNDEVDRLEWLTVPAAARRLSYSHDVDLLREFEAGPLRTWPLIILRHGSAGEKRQWEDPDELRPLDERGRNEATLLAGLLSSYGPTRLIASATARCIETLLPYARATGADITTDRSITVGDADPERATDLLLRLVEEGEPAVVCTHGEIVSDLVAGLCRRLGEKVPDDPSLRKGAFWVAHIAEDTSTIAALERHSSHAR</sequence>
<comment type="caution">
    <text evidence="3">The sequence shown here is derived from an EMBL/GenBank/DDBJ whole genome shotgun (WGS) entry which is preliminary data.</text>
</comment>
<dbReference type="RefSeq" id="WP_208256912.1">
    <property type="nucleotide sequence ID" value="NZ_JAGEOJ010000007.1"/>
</dbReference>
<gene>
    <name evidence="3" type="ORF">J4573_18440</name>
</gene>
<dbReference type="InterPro" id="IPR000086">
    <property type="entry name" value="NUDIX_hydrolase_dom"/>
</dbReference>
<dbReference type="SUPFAM" id="SSF55811">
    <property type="entry name" value="Nudix"/>
    <property type="match status" value="1"/>
</dbReference>
<dbReference type="PROSITE" id="PS51462">
    <property type="entry name" value="NUDIX"/>
    <property type="match status" value="1"/>
</dbReference>
<dbReference type="InterPro" id="IPR015797">
    <property type="entry name" value="NUDIX_hydrolase-like_dom_sf"/>
</dbReference>
<organism evidence="3 4">
    <name type="scientific">Actinomadura barringtoniae</name>
    <dbReference type="NCBI Taxonomy" id="1427535"/>
    <lineage>
        <taxon>Bacteria</taxon>
        <taxon>Bacillati</taxon>
        <taxon>Actinomycetota</taxon>
        <taxon>Actinomycetes</taxon>
        <taxon>Streptosporangiales</taxon>
        <taxon>Thermomonosporaceae</taxon>
        <taxon>Actinomadura</taxon>
    </lineage>
</organism>
<dbReference type="PROSITE" id="PS00893">
    <property type="entry name" value="NUDIX_BOX"/>
    <property type="match status" value="1"/>
</dbReference>
<dbReference type="EMBL" id="JAGEOJ010000007">
    <property type="protein sequence ID" value="MBO2449089.1"/>
    <property type="molecule type" value="Genomic_DNA"/>
</dbReference>
<dbReference type="InterPro" id="IPR020084">
    <property type="entry name" value="NUDIX_hydrolase_CS"/>
</dbReference>
<dbReference type="InterPro" id="IPR051325">
    <property type="entry name" value="Nudix_hydrolase_domain"/>
</dbReference>
<evidence type="ECO:0000256" key="1">
    <source>
        <dbReference type="ARBA" id="ARBA00022801"/>
    </source>
</evidence>
<dbReference type="GO" id="GO:0006167">
    <property type="term" value="P:AMP biosynthetic process"/>
    <property type="evidence" value="ECO:0007669"/>
    <property type="project" value="TreeGrafter"/>
</dbReference>
<dbReference type="Gene3D" id="3.90.79.10">
    <property type="entry name" value="Nucleoside Triphosphate Pyrophosphohydrolase"/>
    <property type="match status" value="1"/>
</dbReference>
<dbReference type="Proteomes" id="UP000669179">
    <property type="component" value="Unassembled WGS sequence"/>
</dbReference>
<dbReference type="PANTHER" id="PTHR21340">
    <property type="entry name" value="DIADENOSINE 5,5-P1,P4-TETRAPHOSPHATE PYROPHOSPHOHYDROLASE MUTT"/>
    <property type="match status" value="1"/>
</dbReference>